<reference evidence="1" key="1">
    <citation type="submission" date="2023-01" db="EMBL/GenBank/DDBJ databases">
        <title>Genome assembly of the deep-sea coral Lophelia pertusa.</title>
        <authorList>
            <person name="Herrera S."/>
            <person name="Cordes E."/>
        </authorList>
    </citation>
    <scope>NUCLEOTIDE SEQUENCE</scope>
    <source>
        <strain evidence="1">USNM1676648</strain>
        <tissue evidence="1">Polyp</tissue>
    </source>
</reference>
<accession>A0A9W9ZVF8</accession>
<dbReference type="EMBL" id="MU825873">
    <property type="protein sequence ID" value="KAJ7387949.1"/>
    <property type="molecule type" value="Genomic_DNA"/>
</dbReference>
<comment type="caution">
    <text evidence="1">The sequence shown here is derived from an EMBL/GenBank/DDBJ whole genome shotgun (WGS) entry which is preliminary data.</text>
</comment>
<proteinExistence type="predicted"/>
<name>A0A9W9ZVF8_9CNID</name>
<dbReference type="AlphaFoldDB" id="A0A9W9ZVF8"/>
<evidence type="ECO:0000313" key="1">
    <source>
        <dbReference type="EMBL" id="KAJ7387949.1"/>
    </source>
</evidence>
<protein>
    <submittedName>
        <fullName evidence="1">Uncharacterized protein</fullName>
    </submittedName>
</protein>
<gene>
    <name evidence="1" type="ORF">OS493_001305</name>
</gene>
<keyword evidence="2" id="KW-1185">Reference proteome</keyword>
<organism evidence="1 2">
    <name type="scientific">Desmophyllum pertusum</name>
    <dbReference type="NCBI Taxonomy" id="174260"/>
    <lineage>
        <taxon>Eukaryota</taxon>
        <taxon>Metazoa</taxon>
        <taxon>Cnidaria</taxon>
        <taxon>Anthozoa</taxon>
        <taxon>Hexacorallia</taxon>
        <taxon>Scleractinia</taxon>
        <taxon>Caryophylliina</taxon>
        <taxon>Caryophylliidae</taxon>
        <taxon>Desmophyllum</taxon>
    </lineage>
</organism>
<sequence length="125" mass="13827">MASDNKKEDGVVDSLGLVVTPLSEKAVLGFSTPPIEEKKNSSEGIGSIKSPLQLTKLKKNKSWKSRRLPRGNCSCNLHVKEDYLLNLQLMKLVLLSRSVMLPRVFKDGLLKQLMKCAQCMTGLAL</sequence>
<dbReference type="Proteomes" id="UP001163046">
    <property type="component" value="Unassembled WGS sequence"/>
</dbReference>
<evidence type="ECO:0000313" key="2">
    <source>
        <dbReference type="Proteomes" id="UP001163046"/>
    </source>
</evidence>